<evidence type="ECO:0000313" key="2">
    <source>
        <dbReference type="EMBL" id="MBB6033772.1"/>
    </source>
</evidence>
<name>A0A841FJN2_9ACTN</name>
<protein>
    <submittedName>
        <fullName evidence="2">Ser/Thr protein kinase RdoA (MazF antagonist)</fullName>
    </submittedName>
</protein>
<accession>A0A841FJN2</accession>
<dbReference type="SUPFAM" id="SSF56112">
    <property type="entry name" value="Protein kinase-like (PK-like)"/>
    <property type="match status" value="1"/>
</dbReference>
<dbReference type="Pfam" id="PF01636">
    <property type="entry name" value="APH"/>
    <property type="match status" value="1"/>
</dbReference>
<organism evidence="2 3">
    <name type="scientific">Phytomonospora endophytica</name>
    <dbReference type="NCBI Taxonomy" id="714109"/>
    <lineage>
        <taxon>Bacteria</taxon>
        <taxon>Bacillati</taxon>
        <taxon>Actinomycetota</taxon>
        <taxon>Actinomycetes</taxon>
        <taxon>Micromonosporales</taxon>
        <taxon>Micromonosporaceae</taxon>
        <taxon>Phytomonospora</taxon>
    </lineage>
</organism>
<keyword evidence="3" id="KW-1185">Reference proteome</keyword>
<dbReference type="GO" id="GO:0016301">
    <property type="term" value="F:kinase activity"/>
    <property type="evidence" value="ECO:0007669"/>
    <property type="project" value="UniProtKB-KW"/>
</dbReference>
<dbReference type="AlphaFoldDB" id="A0A841FJN2"/>
<keyword evidence="2" id="KW-0418">Kinase</keyword>
<dbReference type="InterPro" id="IPR011009">
    <property type="entry name" value="Kinase-like_dom_sf"/>
</dbReference>
<dbReference type="Proteomes" id="UP000548476">
    <property type="component" value="Unassembled WGS sequence"/>
</dbReference>
<dbReference type="InterPro" id="IPR002575">
    <property type="entry name" value="Aminoglycoside_PTrfase"/>
</dbReference>
<dbReference type="RefSeq" id="WP_184786635.1">
    <property type="nucleotide sequence ID" value="NZ_BONT01000013.1"/>
</dbReference>
<dbReference type="Gene3D" id="3.90.1200.10">
    <property type="match status" value="1"/>
</dbReference>
<feature type="domain" description="Aminoglycoside phosphotransferase" evidence="1">
    <location>
        <begin position="27"/>
        <end position="264"/>
    </location>
</feature>
<proteinExistence type="predicted"/>
<evidence type="ECO:0000259" key="1">
    <source>
        <dbReference type="Pfam" id="PF01636"/>
    </source>
</evidence>
<sequence length="334" mass="35855">MPESPTAEMIARAFALGTPDGAPGHVAGAYSHTMWRLRTDTGEYAVKIFDRTVDHSRGEDFARRMAEAVTIELAAIAAGVDAPRPIPDIDGDHISAAAGGVLARVHTWADGEPVTGRPDPPFAARVGRALATIHRLPITCPHAQAEGLWTTHDDAHIAALAARAGAASESWAGDLDRARGPWQDIRDLAETRRGRTWPLISTHRDLGPKNVLRAPGDRPVIVDWDVSGPWTATEELAAASVEWAGVKTGAPDPKAAAALVEGYLDGGGDAGIDGPEVFASWLIKHANWTEMHIRHALDPAAPRRERSREAVPGLLTELSRYVAGVGEWTRWLSR</sequence>
<keyword evidence="2" id="KW-0808">Transferase</keyword>
<dbReference type="EMBL" id="JACHGT010000003">
    <property type="protein sequence ID" value="MBB6033772.1"/>
    <property type="molecule type" value="Genomic_DNA"/>
</dbReference>
<reference evidence="2 3" key="1">
    <citation type="submission" date="2020-08" db="EMBL/GenBank/DDBJ databases">
        <title>Genomic Encyclopedia of Type Strains, Phase IV (KMG-IV): sequencing the most valuable type-strain genomes for metagenomic binning, comparative biology and taxonomic classification.</title>
        <authorList>
            <person name="Goeker M."/>
        </authorList>
    </citation>
    <scope>NUCLEOTIDE SEQUENCE [LARGE SCALE GENOMIC DNA]</scope>
    <source>
        <strain evidence="2 3">YIM 65646</strain>
    </source>
</reference>
<gene>
    <name evidence="2" type="ORF">HNR73_001622</name>
</gene>
<comment type="caution">
    <text evidence="2">The sequence shown here is derived from an EMBL/GenBank/DDBJ whole genome shotgun (WGS) entry which is preliminary data.</text>
</comment>
<evidence type="ECO:0000313" key="3">
    <source>
        <dbReference type="Proteomes" id="UP000548476"/>
    </source>
</evidence>